<evidence type="ECO:0000256" key="1">
    <source>
        <dbReference type="SAM" id="MobiDB-lite"/>
    </source>
</evidence>
<sequence>MRIREGCMASAEQRRIGNGGVLRREPAVRMAPAASDDYSDGTPEIPHAAQALRTPSDADGGAGGLLARQGACPRPMPFAQARRALAANGATR</sequence>
<evidence type="ECO:0000313" key="3">
    <source>
        <dbReference type="Proteomes" id="UP000216164"/>
    </source>
</evidence>
<reference evidence="2 3" key="1">
    <citation type="submission" date="2017-04" db="EMBL/GenBank/DDBJ databases">
        <title>Genome Announcement: Closed genomes of Ralstonia solanacearum strains K60, UW551, and UW700.</title>
        <authorList>
            <person name="Hayes M."/>
            <person name="Macintyre A.M."/>
            <person name="Allen C."/>
        </authorList>
    </citation>
    <scope>NUCLEOTIDE SEQUENCE [LARGE SCALE GENOMIC DNA]</scope>
    <source>
        <strain evidence="2 3">UW25</strain>
    </source>
</reference>
<accession>A0AAP7ZIX2</accession>
<feature type="region of interest" description="Disordered" evidence="1">
    <location>
        <begin position="1"/>
        <end position="20"/>
    </location>
</feature>
<dbReference type="EMBL" id="NCTK01000002">
    <property type="protein sequence ID" value="OYQ09934.1"/>
    <property type="molecule type" value="Genomic_DNA"/>
</dbReference>
<proteinExistence type="predicted"/>
<dbReference type="AlphaFoldDB" id="A0AAP7ZIX2"/>
<name>A0AAP7ZIX2_RALSL</name>
<organism evidence="2 3">
    <name type="scientific">Ralstonia solanacearum K60</name>
    <dbReference type="NCBI Taxonomy" id="1091042"/>
    <lineage>
        <taxon>Bacteria</taxon>
        <taxon>Pseudomonadati</taxon>
        <taxon>Pseudomonadota</taxon>
        <taxon>Betaproteobacteria</taxon>
        <taxon>Burkholderiales</taxon>
        <taxon>Burkholderiaceae</taxon>
        <taxon>Ralstonia</taxon>
        <taxon>Ralstonia solanacearum species complex</taxon>
    </lineage>
</organism>
<gene>
    <name evidence="2" type="ORF">B7R77_24330</name>
</gene>
<evidence type="ECO:0000313" key="2">
    <source>
        <dbReference type="EMBL" id="OYQ09934.1"/>
    </source>
</evidence>
<dbReference type="Proteomes" id="UP000216164">
    <property type="component" value="Unassembled WGS sequence"/>
</dbReference>
<protein>
    <submittedName>
        <fullName evidence="2">Uncharacterized protein</fullName>
    </submittedName>
</protein>
<comment type="caution">
    <text evidence="2">The sequence shown here is derived from an EMBL/GenBank/DDBJ whole genome shotgun (WGS) entry which is preliminary data.</text>
</comment>
<feature type="region of interest" description="Disordered" evidence="1">
    <location>
        <begin position="53"/>
        <end position="74"/>
    </location>
</feature>